<evidence type="ECO:0000313" key="3">
    <source>
        <dbReference type="Proteomes" id="UP000178908"/>
    </source>
</evidence>
<evidence type="ECO:0008006" key="4">
    <source>
        <dbReference type="Google" id="ProtNLM"/>
    </source>
</evidence>
<evidence type="ECO:0000313" key="2">
    <source>
        <dbReference type="EMBL" id="OGN07945.1"/>
    </source>
</evidence>
<keyword evidence="1" id="KW-1133">Transmembrane helix</keyword>
<organism evidence="2 3">
    <name type="scientific">Candidatus Yanofskybacteria bacterium RIFCSPHIGHO2_02_FULL_39_10</name>
    <dbReference type="NCBI Taxonomy" id="1802674"/>
    <lineage>
        <taxon>Bacteria</taxon>
        <taxon>Candidatus Yanofskyibacteriota</taxon>
    </lineage>
</organism>
<protein>
    <recommendedName>
        <fullName evidence="4">NERD domain-containing protein</fullName>
    </recommendedName>
</protein>
<feature type="transmembrane region" description="Helical" evidence="1">
    <location>
        <begin position="39"/>
        <end position="59"/>
    </location>
</feature>
<keyword evidence="1" id="KW-0472">Membrane</keyword>
<dbReference type="EMBL" id="MGJO01000060">
    <property type="protein sequence ID" value="OGN07945.1"/>
    <property type="molecule type" value="Genomic_DNA"/>
</dbReference>
<dbReference type="Proteomes" id="UP000178908">
    <property type="component" value="Unassembled WGS sequence"/>
</dbReference>
<name>A0A1F8F461_9BACT</name>
<comment type="caution">
    <text evidence="2">The sequence shown here is derived from an EMBL/GenBank/DDBJ whole genome shotgun (WGS) entry which is preliminary data.</text>
</comment>
<sequence length="221" mass="25183">MPQYTRKFFGHILTLFVLFVLAIANWFFPLTFWLGDTPIYRFVWLGIFFIFLDIAFEIIQLSKKQVQLMGDMMSFGRNIKKLEKGFQVLSKPKLPNNAVADYVIAGPSGVWLITAKDKEGKVVFNGDDLVQNNVVLRGIITQSLEKSYILSELLKSKLNRDFKIAAVITFISPKVDLADTPNMIRGVYITSRQKINDLIENTDVQILDTGTIEEIIKVLKS</sequence>
<gene>
    <name evidence="2" type="ORF">A3C61_02290</name>
</gene>
<accession>A0A1F8F461</accession>
<proteinExistence type="predicted"/>
<feature type="transmembrane region" description="Helical" evidence="1">
    <location>
        <begin position="12"/>
        <end position="33"/>
    </location>
</feature>
<reference evidence="2 3" key="1">
    <citation type="journal article" date="2016" name="Nat. Commun.">
        <title>Thousands of microbial genomes shed light on interconnected biogeochemical processes in an aquifer system.</title>
        <authorList>
            <person name="Anantharaman K."/>
            <person name="Brown C.T."/>
            <person name="Hug L.A."/>
            <person name="Sharon I."/>
            <person name="Castelle C.J."/>
            <person name="Probst A.J."/>
            <person name="Thomas B.C."/>
            <person name="Singh A."/>
            <person name="Wilkins M.J."/>
            <person name="Karaoz U."/>
            <person name="Brodie E.L."/>
            <person name="Williams K.H."/>
            <person name="Hubbard S.S."/>
            <person name="Banfield J.F."/>
        </authorList>
    </citation>
    <scope>NUCLEOTIDE SEQUENCE [LARGE SCALE GENOMIC DNA]</scope>
</reference>
<keyword evidence="1" id="KW-0812">Transmembrane</keyword>
<evidence type="ECO:0000256" key="1">
    <source>
        <dbReference type="SAM" id="Phobius"/>
    </source>
</evidence>
<dbReference type="AlphaFoldDB" id="A0A1F8F461"/>